<feature type="coiled-coil region" evidence="4">
    <location>
        <begin position="221"/>
        <end position="266"/>
    </location>
</feature>
<evidence type="ECO:0000256" key="1">
    <source>
        <dbReference type="ARBA" id="ARBA00008434"/>
    </source>
</evidence>
<evidence type="ECO:0000256" key="3">
    <source>
        <dbReference type="ARBA" id="ARBA00023274"/>
    </source>
</evidence>
<dbReference type="GO" id="GO:0003735">
    <property type="term" value="F:structural constituent of ribosome"/>
    <property type="evidence" value="ECO:0007669"/>
    <property type="project" value="TreeGrafter"/>
</dbReference>
<protein>
    <submittedName>
        <fullName evidence="7">28S ribosomal protein S15, mitochondrial</fullName>
    </submittedName>
</protein>
<evidence type="ECO:0000313" key="5">
    <source>
        <dbReference type="EMBL" id="VDM41787.1"/>
    </source>
</evidence>
<reference evidence="7" key="1">
    <citation type="submission" date="2016-06" db="UniProtKB">
        <authorList>
            <consortium name="WormBaseParasite"/>
        </authorList>
    </citation>
    <scope>IDENTIFICATION</scope>
</reference>
<dbReference type="Proteomes" id="UP000050794">
    <property type="component" value="Unassembled WGS sequence"/>
</dbReference>
<keyword evidence="2" id="KW-0689">Ribosomal protein</keyword>
<dbReference type="PANTHER" id="PTHR46685:SF1">
    <property type="entry name" value="SMALL RIBOSOMAL SUBUNIT PROTEIN US15M"/>
    <property type="match status" value="1"/>
</dbReference>
<dbReference type="Gene3D" id="1.10.287.10">
    <property type="entry name" value="S15/NS1, RNA-binding"/>
    <property type="match status" value="1"/>
</dbReference>
<accession>A0A183UPP6</accession>
<comment type="similarity">
    <text evidence="1">Belongs to the universal ribosomal protein uS15 family.</text>
</comment>
<name>A0A183UPP6_TOXCA</name>
<proteinExistence type="inferred from homology"/>
<dbReference type="GO" id="GO:0003723">
    <property type="term" value="F:RNA binding"/>
    <property type="evidence" value="ECO:0007669"/>
    <property type="project" value="TreeGrafter"/>
</dbReference>
<dbReference type="EMBL" id="UYWY01020506">
    <property type="protein sequence ID" value="VDM41787.1"/>
    <property type="molecule type" value="Genomic_DNA"/>
</dbReference>
<evidence type="ECO:0000256" key="2">
    <source>
        <dbReference type="ARBA" id="ARBA00022980"/>
    </source>
</evidence>
<dbReference type="GO" id="GO:0005763">
    <property type="term" value="C:mitochondrial small ribosomal subunit"/>
    <property type="evidence" value="ECO:0007669"/>
    <property type="project" value="TreeGrafter"/>
</dbReference>
<keyword evidence="3" id="KW-0687">Ribonucleoprotein</keyword>
<dbReference type="InterPro" id="IPR052137">
    <property type="entry name" value="uS15_ribosomal"/>
</dbReference>
<sequence>MQPSSAVLAGTLRFLQRGLHVSAFAPRARRPFFNIHKKVTDPARQDPEYFEKAASALPLDDNYVDALGKLYAEKVGSEREVMMKGEDRLIGKERDQWLPAIDESAPRMAYAHVDALTAAPDFVKRIFSIEYGTRRDLTDAWKNVLIGQKPTWLTHRIFLMINFRRKLLRKLRETDSAAFERVLSELKIAYHVPKLPEQMTEKRRKAWAEAQLKSRIEREKEARLTELHKRFTDDREKYEKEIDEKLVSLELEKKKIEARLKELDSLQGRMSDEFPRYQPSLIGSISERTIHGLLFYHPKPLMGKRRL</sequence>
<dbReference type="GO" id="GO:0032543">
    <property type="term" value="P:mitochondrial translation"/>
    <property type="evidence" value="ECO:0007669"/>
    <property type="project" value="TreeGrafter"/>
</dbReference>
<evidence type="ECO:0000256" key="4">
    <source>
        <dbReference type="SAM" id="Coils"/>
    </source>
</evidence>
<keyword evidence="4" id="KW-0175">Coiled coil</keyword>
<evidence type="ECO:0000313" key="6">
    <source>
        <dbReference type="Proteomes" id="UP000050794"/>
    </source>
</evidence>
<organism evidence="6 7">
    <name type="scientific">Toxocara canis</name>
    <name type="common">Canine roundworm</name>
    <dbReference type="NCBI Taxonomy" id="6265"/>
    <lineage>
        <taxon>Eukaryota</taxon>
        <taxon>Metazoa</taxon>
        <taxon>Ecdysozoa</taxon>
        <taxon>Nematoda</taxon>
        <taxon>Chromadorea</taxon>
        <taxon>Rhabditida</taxon>
        <taxon>Spirurina</taxon>
        <taxon>Ascaridomorpha</taxon>
        <taxon>Ascaridoidea</taxon>
        <taxon>Toxocaridae</taxon>
        <taxon>Toxocara</taxon>
    </lineage>
</organism>
<dbReference type="PANTHER" id="PTHR46685">
    <property type="entry name" value="28S RIBOSOMAL PROTEIN S15, MITOCHONDRIAL"/>
    <property type="match status" value="1"/>
</dbReference>
<dbReference type="AlphaFoldDB" id="A0A183UPP6"/>
<keyword evidence="6" id="KW-1185">Reference proteome</keyword>
<gene>
    <name evidence="5" type="ORF">TCNE_LOCUS10466</name>
</gene>
<reference evidence="5 6" key="2">
    <citation type="submission" date="2018-11" db="EMBL/GenBank/DDBJ databases">
        <authorList>
            <consortium name="Pathogen Informatics"/>
        </authorList>
    </citation>
    <scope>NUCLEOTIDE SEQUENCE [LARGE SCALE GENOMIC DNA]</scope>
</reference>
<dbReference type="WBParaSite" id="TCNE_0001046601-mRNA-1">
    <property type="protein sequence ID" value="TCNE_0001046601-mRNA-1"/>
    <property type="gene ID" value="TCNE_0001046601"/>
</dbReference>
<evidence type="ECO:0000313" key="7">
    <source>
        <dbReference type="WBParaSite" id="TCNE_0001046601-mRNA-1"/>
    </source>
</evidence>